<dbReference type="InterPro" id="IPR041516">
    <property type="entry name" value="LACTB2_WH"/>
</dbReference>
<dbReference type="Proteomes" id="UP000184040">
    <property type="component" value="Unassembled WGS sequence"/>
</dbReference>
<dbReference type="SUPFAM" id="SSF56281">
    <property type="entry name" value="Metallo-hydrolase/oxidoreductase"/>
    <property type="match status" value="1"/>
</dbReference>
<dbReference type="EMBL" id="FQZA01000001">
    <property type="protein sequence ID" value="SHI36748.1"/>
    <property type="molecule type" value="Genomic_DNA"/>
</dbReference>
<dbReference type="Pfam" id="PF17778">
    <property type="entry name" value="WHD_BLACT"/>
    <property type="match status" value="1"/>
</dbReference>
<protein>
    <submittedName>
        <fullName evidence="3">Glyoxylase, beta-lactamase superfamily II</fullName>
    </submittedName>
</protein>
<dbReference type="InterPro" id="IPR036866">
    <property type="entry name" value="RibonucZ/Hydroxyglut_hydro"/>
</dbReference>
<dbReference type="Gene3D" id="3.60.15.10">
    <property type="entry name" value="Ribonuclease Z/Hydroxyacylglutathione hydrolase-like"/>
    <property type="match status" value="1"/>
</dbReference>
<dbReference type="RefSeq" id="WP_073125601.1">
    <property type="nucleotide sequence ID" value="NZ_FQZA01000001.1"/>
</dbReference>
<reference evidence="3 4" key="1">
    <citation type="submission" date="2016-11" db="EMBL/GenBank/DDBJ databases">
        <authorList>
            <person name="Jaros S."/>
            <person name="Januszkiewicz K."/>
            <person name="Wedrychowicz H."/>
        </authorList>
    </citation>
    <scope>NUCLEOTIDE SEQUENCE [LARGE SCALE GENOMIC DNA]</scope>
    <source>
        <strain evidence="3 4">DSM 26892</strain>
    </source>
</reference>
<proteinExistence type="predicted"/>
<evidence type="ECO:0000259" key="2">
    <source>
        <dbReference type="SMART" id="SM00849"/>
    </source>
</evidence>
<gene>
    <name evidence="3" type="ORF">SAMN04488012_101152</name>
</gene>
<dbReference type="InterPro" id="IPR036388">
    <property type="entry name" value="WH-like_DNA-bd_sf"/>
</dbReference>
<accession>A0A1M6AK82</accession>
<keyword evidence="4" id="KW-1185">Reference proteome</keyword>
<evidence type="ECO:0000313" key="3">
    <source>
        <dbReference type="EMBL" id="SHI36748.1"/>
    </source>
</evidence>
<sequence>MAAPFTLGPGLRRLRAPNPSPMTHTGTNTYLVGEGRRAVIDPGPDDPAHLDAILAACPDGVSHILVTHAHLDHSPLSRALAKATGAPILGFGPAHAGRAPVMERLGDLGGGEGVDHAFRPDETLADGDTVRGEGWTIRALWTPGHLSNHLSFAWGDTLFTGDLVMGWASSLVSPPDGDMTQFMASVARLAETPWARFHPGHGDPVEAPVQRLDWLIAHRKGREAQILDALGPAPLTAATLAARIYTDTPARLLPAAARNVLAHLIDLHGKNEVSAEGPIHAETMFHRP</sequence>
<organism evidence="3 4">
    <name type="scientific">Palleronia salina</name>
    <dbReference type="NCBI Taxonomy" id="313368"/>
    <lineage>
        <taxon>Bacteria</taxon>
        <taxon>Pseudomonadati</taxon>
        <taxon>Pseudomonadota</taxon>
        <taxon>Alphaproteobacteria</taxon>
        <taxon>Rhodobacterales</taxon>
        <taxon>Roseobacteraceae</taxon>
        <taxon>Palleronia</taxon>
    </lineage>
</organism>
<dbReference type="InterPro" id="IPR001279">
    <property type="entry name" value="Metallo-B-lactamas"/>
</dbReference>
<dbReference type="AlphaFoldDB" id="A0A1M6AK82"/>
<evidence type="ECO:0000256" key="1">
    <source>
        <dbReference type="SAM" id="MobiDB-lite"/>
    </source>
</evidence>
<evidence type="ECO:0000313" key="4">
    <source>
        <dbReference type="Proteomes" id="UP000184040"/>
    </source>
</evidence>
<feature type="domain" description="Metallo-beta-lactamase" evidence="2">
    <location>
        <begin position="26"/>
        <end position="201"/>
    </location>
</feature>
<dbReference type="PANTHER" id="PTHR23131:SF0">
    <property type="entry name" value="ENDORIBONUCLEASE LACTB2"/>
    <property type="match status" value="1"/>
</dbReference>
<dbReference type="CDD" id="cd16278">
    <property type="entry name" value="metallo-hydrolase-like_MBL-fold"/>
    <property type="match status" value="1"/>
</dbReference>
<dbReference type="PANTHER" id="PTHR23131">
    <property type="entry name" value="ENDORIBONUCLEASE LACTB2"/>
    <property type="match status" value="1"/>
</dbReference>
<dbReference type="InterPro" id="IPR050662">
    <property type="entry name" value="Sec-metab_biosynth-thioest"/>
</dbReference>
<feature type="region of interest" description="Disordered" evidence="1">
    <location>
        <begin position="1"/>
        <end position="29"/>
    </location>
</feature>
<dbReference type="SMART" id="SM00849">
    <property type="entry name" value="Lactamase_B"/>
    <property type="match status" value="1"/>
</dbReference>
<name>A0A1M6AK82_9RHOB</name>
<dbReference type="STRING" id="313368.SAMN04488012_101152"/>
<dbReference type="Gene3D" id="1.10.10.10">
    <property type="entry name" value="Winged helix-like DNA-binding domain superfamily/Winged helix DNA-binding domain"/>
    <property type="match status" value="1"/>
</dbReference>
<dbReference type="Pfam" id="PF00753">
    <property type="entry name" value="Lactamase_B"/>
    <property type="match status" value="1"/>
</dbReference>